<organism>
    <name type="scientific">Pediculus humanus subsp. corporis</name>
    <name type="common">Body louse</name>
    <dbReference type="NCBI Taxonomy" id="121224"/>
    <lineage>
        <taxon>Eukaryota</taxon>
        <taxon>Metazoa</taxon>
        <taxon>Ecdysozoa</taxon>
        <taxon>Arthropoda</taxon>
        <taxon>Hexapoda</taxon>
        <taxon>Insecta</taxon>
        <taxon>Pterygota</taxon>
        <taxon>Neoptera</taxon>
        <taxon>Paraneoptera</taxon>
        <taxon>Psocodea</taxon>
        <taxon>Troctomorpha</taxon>
        <taxon>Phthiraptera</taxon>
        <taxon>Anoplura</taxon>
        <taxon>Pediculidae</taxon>
        <taxon>Pediculus</taxon>
    </lineage>
</organism>
<dbReference type="CTD" id="8235480"/>
<keyword evidence="5 9" id="KW-0735">Signal-anchor</keyword>
<dbReference type="OrthoDB" id="9985088at2759"/>
<sequence length="818" mass="94957">MSGSFKFSWRYSGCCGCYYADLHSHLFTTRTMYFICKILRITIQSVGLSSLISQLIQNSCFFSNQSDYSANLVETSVFEDDFEPVINLAGKPQKAQKTPQEFIRPRYYRTELGIRDKLLTAVLTSSNTISDYGTTFNKTTNHLFDKTVFFMQSNGKKLTNDNKLNGIVQFSDSRSILKPFHLLKYLADNFLDDYDYFFIVRDTTYVRGRLLNFIINKLSVSVDVYVGGKKEDNSANYCLIGKKISLSLDWCVKNIFSDSDDANLGRCIFHSTGIPCSTDIKNLKISSYYFKVNDEINIEKLSNDDDDFNNALSFWPMPSPAVMLLFHIYFTKKEIFKKKLEISEIQERILNEPVLLPDNSTMEIVWPIGSPSSVKPLNRFDVLRWDYFTQDKIYLKSDFNNVEDLIGADLLDIKHVINASINFVKQEYKGQLQYLELVNGYRRFDSTRGMDYILDLNFKDWKSQELVRRRLEICKRLGPVELVPVPYVTENTRVNMILAVGEGNKEEILLYEAKHQPKKGSKTDIFGDVKSQAVKHSDRFKKEGNKISWLSIKLPNDKIFSPSMIKTEERRIGLNNGILTIAIFDLVIKKLSSDNNLILYCSSNMEIRQDYLNRVRMNTIKNWQVFSPIPFSEFNPDIVYSDDFVRPKEMDINKNYGHYDTLNNDHISFYVKDYIEARKKIEHAIPYVMDDKDLSQLPNHLSKQFIKNRDESLDYVLGQNFASFKLSDDSFIKTIVKISLNSIYGLFFKMDNVHILRAVEPGLRLRYAMIDCKKISHPDDLLKPLLFQQCIEKRNFNTGTRSQLGEFILNYVKKNDKP</sequence>
<name>E0VZW9_PEDHC</name>
<evidence type="ECO:0000256" key="4">
    <source>
        <dbReference type="ARBA" id="ARBA00022692"/>
    </source>
</evidence>
<dbReference type="InterPro" id="IPR008428">
    <property type="entry name" value="Chond_GalNAc"/>
</dbReference>
<comment type="similarity">
    <text evidence="2 9">Belongs to the chondroitin N-acetylgalactosaminyltransferase family.</text>
</comment>
<dbReference type="EC" id="2.4.1.-" evidence="9"/>
<keyword evidence="4" id="KW-0812">Transmembrane</keyword>
<dbReference type="AlphaFoldDB" id="E0VZW9"/>
<evidence type="ECO:0000256" key="7">
    <source>
        <dbReference type="ARBA" id="ARBA00023034"/>
    </source>
</evidence>
<dbReference type="PANTHER" id="PTHR12369:SF13">
    <property type="entry name" value="HEXOSYLTRANSFERASE"/>
    <property type="match status" value="1"/>
</dbReference>
<keyword evidence="7 9" id="KW-0333">Golgi apparatus</keyword>
<keyword evidence="8" id="KW-0472">Membrane</keyword>
<dbReference type="VEuPathDB" id="VectorBase:PHUM539580"/>
<dbReference type="GeneID" id="8235480"/>
<keyword evidence="3 9" id="KW-0808">Transferase</keyword>
<dbReference type="Proteomes" id="UP000009046">
    <property type="component" value="Unassembled WGS sequence"/>
</dbReference>
<evidence type="ECO:0000256" key="5">
    <source>
        <dbReference type="ARBA" id="ARBA00022968"/>
    </source>
</evidence>
<dbReference type="GO" id="GO:0032580">
    <property type="term" value="C:Golgi cisterna membrane"/>
    <property type="evidence" value="ECO:0007669"/>
    <property type="project" value="UniProtKB-SubCell"/>
</dbReference>
<protein>
    <recommendedName>
        <fullName evidence="9">Hexosyltransferase</fullName>
        <ecNumber evidence="9">2.4.1.-</ecNumber>
    </recommendedName>
</protein>
<evidence type="ECO:0000256" key="2">
    <source>
        <dbReference type="ARBA" id="ARBA00009239"/>
    </source>
</evidence>
<accession>E0VZW9</accession>
<comment type="subcellular location">
    <subcellularLocation>
        <location evidence="1 9">Golgi apparatus</location>
        <location evidence="1 9">Golgi stack membrane</location>
        <topology evidence="1 9">Single-pass type II membrane protein</topology>
    </subcellularLocation>
</comment>
<keyword evidence="12" id="KW-1185">Reference proteome</keyword>
<dbReference type="HOGENOM" id="CLU_016244_1_0_1"/>
<evidence type="ECO:0000313" key="12">
    <source>
        <dbReference type="Proteomes" id="UP000009046"/>
    </source>
</evidence>
<dbReference type="FunCoup" id="E0VZW9">
    <property type="interactions" value="534"/>
</dbReference>
<dbReference type="OMA" id="YLNRVRM"/>
<evidence type="ECO:0000256" key="3">
    <source>
        <dbReference type="ARBA" id="ARBA00022679"/>
    </source>
</evidence>
<dbReference type="Pfam" id="PF05679">
    <property type="entry name" value="CHGN"/>
    <property type="match status" value="1"/>
</dbReference>
<reference evidence="11" key="3">
    <citation type="submission" date="2020-05" db="UniProtKB">
        <authorList>
            <consortium name="EnsemblMetazoa"/>
        </authorList>
    </citation>
    <scope>IDENTIFICATION</scope>
    <source>
        <strain evidence="11">USDA</strain>
    </source>
</reference>
<dbReference type="RefSeq" id="XP_002431663.1">
    <property type="nucleotide sequence ID" value="XM_002431618.1"/>
</dbReference>
<reference evidence="10" key="2">
    <citation type="submission" date="2007-04" db="EMBL/GenBank/DDBJ databases">
        <title>The genome of the human body louse.</title>
        <authorList>
            <consortium name="The Human Body Louse Genome Consortium"/>
            <person name="Kirkness E."/>
            <person name="Walenz B."/>
            <person name="Hass B."/>
            <person name="Bruggner R."/>
            <person name="Strausberg R."/>
        </authorList>
    </citation>
    <scope>NUCLEOTIDE SEQUENCE</scope>
    <source>
        <strain evidence="10">USDA</strain>
    </source>
</reference>
<proteinExistence type="inferred from homology"/>
<dbReference type="STRING" id="121224.E0VZW9"/>
<evidence type="ECO:0000256" key="6">
    <source>
        <dbReference type="ARBA" id="ARBA00022989"/>
    </source>
</evidence>
<dbReference type="EMBL" id="AAZO01006557">
    <property type="status" value="NOT_ANNOTATED_CDS"/>
    <property type="molecule type" value="Genomic_DNA"/>
</dbReference>
<dbReference type="PANTHER" id="PTHR12369">
    <property type="entry name" value="CHONDROITIN SYNTHASE"/>
    <property type="match status" value="1"/>
</dbReference>
<evidence type="ECO:0000313" key="10">
    <source>
        <dbReference type="EMBL" id="EEB18925.1"/>
    </source>
</evidence>
<dbReference type="InParanoid" id="E0VZW9"/>
<dbReference type="EnsemblMetazoa" id="PHUM539580-RA">
    <property type="protein sequence ID" value="PHUM539580-PA"/>
    <property type="gene ID" value="PHUM539580"/>
</dbReference>
<dbReference type="EMBL" id="DS235854">
    <property type="protein sequence ID" value="EEB18925.1"/>
    <property type="molecule type" value="Genomic_DNA"/>
</dbReference>
<reference evidence="10" key="1">
    <citation type="submission" date="2007-04" db="EMBL/GenBank/DDBJ databases">
        <title>Annotation of Pediculus humanus corporis strain USDA.</title>
        <authorList>
            <person name="Kirkness E."/>
            <person name="Hannick L."/>
            <person name="Hass B."/>
            <person name="Bruggner R."/>
            <person name="Lawson D."/>
            <person name="Bidwell S."/>
            <person name="Joardar V."/>
            <person name="Caler E."/>
            <person name="Walenz B."/>
            <person name="Inman J."/>
            <person name="Schobel S."/>
            <person name="Galinsky K."/>
            <person name="Amedeo P."/>
            <person name="Strausberg R."/>
        </authorList>
    </citation>
    <scope>NUCLEOTIDE SEQUENCE</scope>
    <source>
        <strain evidence="10">USDA</strain>
    </source>
</reference>
<dbReference type="EMBL" id="AAZO01006556">
    <property type="status" value="NOT_ANNOTATED_CDS"/>
    <property type="molecule type" value="Genomic_DNA"/>
</dbReference>
<gene>
    <name evidence="11" type="primary">8235480</name>
    <name evidence="10" type="ORF">Phum_PHUM539580</name>
</gene>
<dbReference type="KEGG" id="phu:Phum_PHUM539580"/>
<keyword evidence="6" id="KW-1133">Transmembrane helix</keyword>
<dbReference type="GO" id="GO:0047238">
    <property type="term" value="F:glucuronosyl-N-acetylgalactosaminyl-proteoglycan 4-beta-N-acetylgalactosaminyltransferase activity"/>
    <property type="evidence" value="ECO:0007669"/>
    <property type="project" value="TreeGrafter"/>
</dbReference>
<evidence type="ECO:0000256" key="9">
    <source>
        <dbReference type="RuleBase" id="RU364016"/>
    </source>
</evidence>
<evidence type="ECO:0000256" key="8">
    <source>
        <dbReference type="ARBA" id="ARBA00023136"/>
    </source>
</evidence>
<dbReference type="InterPro" id="IPR051227">
    <property type="entry name" value="CS_glycosyltransferase"/>
</dbReference>
<keyword evidence="10" id="KW-0328">Glycosyltransferase</keyword>
<evidence type="ECO:0000313" key="11">
    <source>
        <dbReference type="EnsemblMetazoa" id="PHUM539580-PA"/>
    </source>
</evidence>
<dbReference type="eggNOG" id="KOG3708">
    <property type="taxonomic scope" value="Eukaryota"/>
</dbReference>
<dbReference type="Gene3D" id="3.90.550.50">
    <property type="match status" value="1"/>
</dbReference>
<evidence type="ECO:0000256" key="1">
    <source>
        <dbReference type="ARBA" id="ARBA00004447"/>
    </source>
</evidence>